<evidence type="ECO:0000313" key="3">
    <source>
        <dbReference type="EMBL" id="MFD2117810.1"/>
    </source>
</evidence>
<keyword evidence="2" id="KW-0472">Membrane</keyword>
<reference evidence="4" key="1">
    <citation type="journal article" date="2019" name="Int. J. Syst. Evol. Microbiol.">
        <title>The Global Catalogue of Microorganisms (GCM) 10K type strain sequencing project: providing services to taxonomists for standard genome sequencing and annotation.</title>
        <authorList>
            <consortium name="The Broad Institute Genomics Platform"/>
            <consortium name="The Broad Institute Genome Sequencing Center for Infectious Disease"/>
            <person name="Wu L."/>
            <person name="Ma J."/>
        </authorList>
    </citation>
    <scope>NUCLEOTIDE SEQUENCE [LARGE SCALE GENOMIC DNA]</scope>
    <source>
        <strain evidence="4">GH52</strain>
    </source>
</reference>
<dbReference type="RefSeq" id="WP_377775111.1">
    <property type="nucleotide sequence ID" value="NZ_JBHUHO010000047.1"/>
</dbReference>
<feature type="transmembrane region" description="Helical" evidence="2">
    <location>
        <begin position="39"/>
        <end position="57"/>
    </location>
</feature>
<feature type="region of interest" description="Disordered" evidence="1">
    <location>
        <begin position="426"/>
        <end position="448"/>
    </location>
</feature>
<feature type="transmembrane region" description="Helical" evidence="2">
    <location>
        <begin position="153"/>
        <end position="170"/>
    </location>
</feature>
<feature type="transmembrane region" description="Helical" evidence="2">
    <location>
        <begin position="274"/>
        <end position="295"/>
    </location>
</feature>
<accession>A0ABW4YQ46</accession>
<evidence type="ECO:0000256" key="2">
    <source>
        <dbReference type="SAM" id="Phobius"/>
    </source>
</evidence>
<feature type="transmembrane region" description="Helical" evidence="2">
    <location>
        <begin position="123"/>
        <end position="141"/>
    </location>
</feature>
<keyword evidence="2" id="KW-0812">Transmembrane</keyword>
<organism evidence="3 4">
    <name type="scientific">Paenibacillus yanchengensis</name>
    <dbReference type="NCBI Taxonomy" id="2035833"/>
    <lineage>
        <taxon>Bacteria</taxon>
        <taxon>Bacillati</taxon>
        <taxon>Bacillota</taxon>
        <taxon>Bacilli</taxon>
        <taxon>Bacillales</taxon>
        <taxon>Paenibacillaceae</taxon>
        <taxon>Paenibacillus</taxon>
    </lineage>
</organism>
<sequence length="448" mass="51895">MKNRDQKYWLLLVKGVLEVLLYLPFIISAAVYSLPQASFYVWLLTLPLIFSLTAWLTELWKQSRVIFDWLIALVVGWGHVFVYVLFFQAALVWWQWLITGLVSSYISFRGIKQTKIGWNSSFDTGYMLIGLASYIVLQMLKRGVATEVLPYDSWLMFGGVLSFFTLVILINERQIKNEAVDGGQSAAAIVAKKQNRTLMSLLIGLFTIITILFLFQKEIGATIKAFFRWLFSWIQSSQPSDPEPTNEPDAAMQPPFVLEEQGEPAAWLIILEQIVKVIAIAIAAAIIITLLYIVIKQLAKILYQLWLRFMGKSEIVGADDANYTDEEEQLTMLNKLGRKRRDQKKQSFRRLRQFDKRWSELTDNKEKVRLLYQRWLMGLNKQHQYTAKPHWTVRETGKDVATTHTDEGNKIEESNLLNYYEAARYGEQSPSDEQTERLKQQIVQPNKQ</sequence>
<feature type="transmembrane region" description="Helical" evidence="2">
    <location>
        <begin position="198"/>
        <end position="215"/>
    </location>
</feature>
<gene>
    <name evidence="3" type="ORF">ACFSJH_18930</name>
</gene>
<proteinExistence type="predicted"/>
<comment type="caution">
    <text evidence="3">The sequence shown here is derived from an EMBL/GenBank/DDBJ whole genome shotgun (WGS) entry which is preliminary data.</text>
</comment>
<feature type="transmembrane region" description="Helical" evidence="2">
    <location>
        <begin position="93"/>
        <end position="111"/>
    </location>
</feature>
<dbReference type="EMBL" id="JBHUHO010000047">
    <property type="protein sequence ID" value="MFD2117810.1"/>
    <property type="molecule type" value="Genomic_DNA"/>
</dbReference>
<dbReference type="Proteomes" id="UP001597362">
    <property type="component" value="Unassembled WGS sequence"/>
</dbReference>
<protein>
    <submittedName>
        <fullName evidence="3">DUF4129 domain-containing protein</fullName>
    </submittedName>
</protein>
<keyword evidence="2" id="KW-1133">Transmembrane helix</keyword>
<feature type="transmembrane region" description="Helical" evidence="2">
    <location>
        <begin position="69"/>
        <end position="87"/>
    </location>
</feature>
<keyword evidence="4" id="KW-1185">Reference proteome</keyword>
<name>A0ABW4YQ46_9BACL</name>
<feature type="transmembrane region" description="Helical" evidence="2">
    <location>
        <begin position="12"/>
        <end position="33"/>
    </location>
</feature>
<evidence type="ECO:0000256" key="1">
    <source>
        <dbReference type="SAM" id="MobiDB-lite"/>
    </source>
</evidence>
<evidence type="ECO:0000313" key="4">
    <source>
        <dbReference type="Proteomes" id="UP001597362"/>
    </source>
</evidence>